<evidence type="ECO:0000313" key="2">
    <source>
        <dbReference type="Proteomes" id="UP001319865"/>
    </source>
</evidence>
<proteinExistence type="predicted"/>
<dbReference type="EMBL" id="AP025183">
    <property type="protein sequence ID" value="BDB52027.1"/>
    <property type="molecule type" value="Genomic_DNA"/>
</dbReference>
<reference evidence="1 2" key="1">
    <citation type="journal article" date="2022" name="Int. J. Syst. Evol. Microbiol.">
        <title>Flavobacterium ammonificans sp. nov. and Flavobacterium ammoniigenes sp. nov., ammonifying bacteria isolated from surface river water.</title>
        <authorList>
            <person name="Watanabe K."/>
            <person name="Kitamura T."/>
            <person name="Ogata Y."/>
            <person name="Shindo C."/>
            <person name="Suda W."/>
        </authorList>
    </citation>
    <scope>NUCLEOTIDE SEQUENCE [LARGE SCALE GENOMIC DNA]</scope>
    <source>
        <strain evidence="1 2">GENT11</strain>
    </source>
</reference>
<gene>
    <name evidence="1" type="ORF">GENT11_03390</name>
</gene>
<evidence type="ECO:0000313" key="1">
    <source>
        <dbReference type="EMBL" id="BDB52027.1"/>
    </source>
</evidence>
<accession>A0ABN6KSA2</accession>
<protein>
    <submittedName>
        <fullName evidence="1">Uncharacterized protein</fullName>
    </submittedName>
</protein>
<organism evidence="1 2">
    <name type="scientific">Flavobacterium ammonificans</name>
    <dbReference type="NCBI Taxonomy" id="1751056"/>
    <lineage>
        <taxon>Bacteria</taxon>
        <taxon>Pseudomonadati</taxon>
        <taxon>Bacteroidota</taxon>
        <taxon>Flavobacteriia</taxon>
        <taxon>Flavobacteriales</taxon>
        <taxon>Flavobacteriaceae</taxon>
        <taxon>Flavobacterium</taxon>
    </lineage>
</organism>
<sequence>MSNSSNFYNQSKIYLSMAGFLYNEGKDFFPLLKESYRAELLNLQLKSFESPIKSMAEIVNSTNKNSGSCSKCKELNGLQMSFEDAIEKMPIPIKNCERSVSFNRCTSFYHIKFLRDEDGMLIFKNEND</sequence>
<reference evidence="1 2" key="2">
    <citation type="journal article" date="2022" name="Microorganisms">
        <title>Complete Genome Sequences of Two Flavobacterium ammonificans Strains and a Flavobacterium ammoniigenes Strain of Ammonifying Bacterioplankton Isolated from Surface River Water.</title>
        <authorList>
            <person name="Suda W."/>
            <person name="Ogata Y."/>
            <person name="Shindo C."/>
            <person name="Watanabe K."/>
        </authorList>
    </citation>
    <scope>NUCLEOTIDE SEQUENCE [LARGE SCALE GENOMIC DNA]</scope>
    <source>
        <strain evidence="1 2">GENT11</strain>
    </source>
</reference>
<dbReference type="Proteomes" id="UP001319865">
    <property type="component" value="Chromosome"/>
</dbReference>
<keyword evidence="2" id="KW-1185">Reference proteome</keyword>
<name>A0ABN6KSA2_9FLAO</name>